<feature type="domain" description="Dihydrodipicolinate reductase C-terminal" evidence="1">
    <location>
        <begin position="100"/>
        <end position="222"/>
    </location>
</feature>
<dbReference type="OrthoDB" id="6681907at2"/>
<organism evidence="2 3">
    <name type="scientific">Desulfomicrobium apsheronum</name>
    <dbReference type="NCBI Taxonomy" id="52560"/>
    <lineage>
        <taxon>Bacteria</taxon>
        <taxon>Pseudomonadati</taxon>
        <taxon>Thermodesulfobacteriota</taxon>
        <taxon>Desulfovibrionia</taxon>
        <taxon>Desulfovibrionales</taxon>
        <taxon>Desulfomicrobiaceae</taxon>
        <taxon>Desulfomicrobium</taxon>
    </lineage>
</organism>
<dbReference type="STRING" id="52560.SAMN04488082_114109"/>
<dbReference type="RefSeq" id="WP_092376644.1">
    <property type="nucleotide sequence ID" value="NZ_FORX01000014.1"/>
</dbReference>
<protein>
    <submittedName>
        <fullName evidence="2">Dihydrodipicolinate reductase</fullName>
    </submittedName>
</protein>
<gene>
    <name evidence="2" type="ORF">SAMN04488082_114109</name>
</gene>
<dbReference type="Proteomes" id="UP000198635">
    <property type="component" value="Unassembled WGS sequence"/>
</dbReference>
<dbReference type="Pfam" id="PF05173">
    <property type="entry name" value="DapB_C"/>
    <property type="match status" value="1"/>
</dbReference>
<dbReference type="Gene3D" id="3.40.50.720">
    <property type="entry name" value="NAD(P)-binding Rossmann-like Domain"/>
    <property type="match status" value="1"/>
</dbReference>
<dbReference type="Gene3D" id="3.30.360.10">
    <property type="entry name" value="Dihydrodipicolinate Reductase, domain 2"/>
    <property type="match status" value="1"/>
</dbReference>
<keyword evidence="3" id="KW-1185">Reference proteome</keyword>
<sequence>MENFAIIIVGHGKLATELLNGLDGPAISRVIPWTGQNTPKSDRYMVVHAGSGRELSDVIEFCTATASILLDLSTGESRFPATVTFPVVICPNVNMQMLSFMAMVKQSAKYFQGQDIEITESHQASKSTKPGTAVHLAKSLGVPESRIRSVRDPQVQNEVLQIPSSFLDRHAYHEIVIKNPEVSIRLETKVLGKSAYASGLARVVELVAKSNPEPGYHDIVDLLINNDQS</sequence>
<evidence type="ECO:0000259" key="1">
    <source>
        <dbReference type="Pfam" id="PF05173"/>
    </source>
</evidence>
<dbReference type="GO" id="GO:0019877">
    <property type="term" value="P:diaminopimelate biosynthetic process"/>
    <property type="evidence" value="ECO:0007669"/>
    <property type="project" value="TreeGrafter"/>
</dbReference>
<evidence type="ECO:0000313" key="2">
    <source>
        <dbReference type="EMBL" id="SFK12136.1"/>
    </source>
</evidence>
<proteinExistence type="predicted"/>
<dbReference type="PANTHER" id="PTHR20836:SF0">
    <property type="entry name" value="4-HYDROXY-TETRAHYDRODIPICOLINATE REDUCTASE 1, CHLOROPLASTIC-RELATED"/>
    <property type="match status" value="1"/>
</dbReference>
<accession>A0A1I3WZW3</accession>
<dbReference type="InterPro" id="IPR023940">
    <property type="entry name" value="DHDPR_bac"/>
</dbReference>
<dbReference type="EMBL" id="FORX01000014">
    <property type="protein sequence ID" value="SFK12136.1"/>
    <property type="molecule type" value="Genomic_DNA"/>
</dbReference>
<dbReference type="AlphaFoldDB" id="A0A1I3WZW3"/>
<dbReference type="PANTHER" id="PTHR20836">
    <property type="entry name" value="DIHYDRODIPICOLINATE REDUCTASE"/>
    <property type="match status" value="1"/>
</dbReference>
<name>A0A1I3WZW3_9BACT</name>
<reference evidence="3" key="1">
    <citation type="submission" date="2016-10" db="EMBL/GenBank/DDBJ databases">
        <authorList>
            <person name="Varghese N."/>
            <person name="Submissions S."/>
        </authorList>
    </citation>
    <scope>NUCLEOTIDE SEQUENCE [LARGE SCALE GENOMIC DNA]</scope>
    <source>
        <strain evidence="3">DSM 5918</strain>
    </source>
</reference>
<dbReference type="GO" id="GO:0009089">
    <property type="term" value="P:lysine biosynthetic process via diaminopimelate"/>
    <property type="evidence" value="ECO:0007669"/>
    <property type="project" value="InterPro"/>
</dbReference>
<dbReference type="InterPro" id="IPR022663">
    <property type="entry name" value="DapB_C"/>
</dbReference>
<evidence type="ECO:0000313" key="3">
    <source>
        <dbReference type="Proteomes" id="UP000198635"/>
    </source>
</evidence>
<dbReference type="GO" id="GO:0008839">
    <property type="term" value="F:4-hydroxy-tetrahydrodipicolinate reductase"/>
    <property type="evidence" value="ECO:0007669"/>
    <property type="project" value="InterPro"/>
</dbReference>